<evidence type="ECO:0000313" key="10">
    <source>
        <dbReference type="Proteomes" id="UP000198374"/>
    </source>
</evidence>
<keyword evidence="4 8" id="KW-0573">Peptidoglycan synthesis</keyword>
<evidence type="ECO:0000256" key="2">
    <source>
        <dbReference type="ARBA" id="ARBA00013090"/>
    </source>
</evidence>
<dbReference type="InterPro" id="IPR004391">
    <property type="entry name" value="Glu_race"/>
</dbReference>
<dbReference type="Pfam" id="PF01177">
    <property type="entry name" value="Asp_Glu_race"/>
    <property type="match status" value="1"/>
</dbReference>
<dbReference type="InterPro" id="IPR033134">
    <property type="entry name" value="Asp/Glu_racemase_AS_2"/>
</dbReference>
<keyword evidence="10" id="KW-1185">Reference proteome</keyword>
<dbReference type="HAMAP" id="MF_00258">
    <property type="entry name" value="Glu_racemase"/>
    <property type="match status" value="1"/>
</dbReference>
<comment type="pathway">
    <text evidence="8">Cell wall biogenesis; peptidoglycan biosynthesis.</text>
</comment>
<feature type="binding site" evidence="8">
    <location>
        <begin position="10"/>
        <end position="11"/>
    </location>
    <ligand>
        <name>substrate</name>
    </ligand>
</feature>
<sequence length="283" mass="30328">MTSQPIGFLDSGVGGLTVVKEALKQLPNESIVFLGDQARLPYGPRPTEEVAHFVQQIAGFLLDQQIKALVLACNTATAAALPILQAKLSIPVVGVIDSGSQTAVKVSTGQHIGVIATEGTIKSHAYQQAISKLSPNASIEGLACPEFVTVVEAGKYHDKQTEQLVADQLKPFKRQPVDTLILGCTHFPLLAPAIQKAMGKDVTLVDSGVETVSVIKQLLTDQNLLNTAREVCQPKFYTTGDINSFSAIAKDWLQLSDLDVHHVPVTQLTAYGDLEPKETSHEA</sequence>
<dbReference type="SUPFAM" id="SSF53681">
    <property type="entry name" value="Aspartate/glutamate racemase"/>
    <property type="match status" value="2"/>
</dbReference>
<dbReference type="GO" id="GO:0009252">
    <property type="term" value="P:peptidoglycan biosynthetic process"/>
    <property type="evidence" value="ECO:0007669"/>
    <property type="project" value="UniProtKB-UniRule"/>
</dbReference>
<dbReference type="Gene3D" id="3.40.50.1860">
    <property type="match status" value="2"/>
</dbReference>
<dbReference type="GO" id="GO:0008881">
    <property type="term" value="F:glutamate racemase activity"/>
    <property type="evidence" value="ECO:0007669"/>
    <property type="project" value="UniProtKB-UniRule"/>
</dbReference>
<feature type="active site" description="Proton donor/acceptor" evidence="8">
    <location>
        <position position="73"/>
    </location>
</feature>
<evidence type="ECO:0000256" key="4">
    <source>
        <dbReference type="ARBA" id="ARBA00022984"/>
    </source>
</evidence>
<dbReference type="GO" id="GO:0008360">
    <property type="term" value="P:regulation of cell shape"/>
    <property type="evidence" value="ECO:0007669"/>
    <property type="project" value="UniProtKB-KW"/>
</dbReference>
<evidence type="ECO:0000256" key="7">
    <source>
        <dbReference type="ARBA" id="ARBA00070053"/>
    </source>
</evidence>
<proteinExistence type="inferred from homology"/>
<evidence type="ECO:0000256" key="3">
    <source>
        <dbReference type="ARBA" id="ARBA00022960"/>
    </source>
</evidence>
<dbReference type="Proteomes" id="UP000198374">
    <property type="component" value="Unassembled WGS sequence"/>
</dbReference>
<dbReference type="NCBIfam" id="TIGR00067">
    <property type="entry name" value="glut_race"/>
    <property type="match status" value="1"/>
</dbReference>
<dbReference type="NCBIfam" id="NF002035">
    <property type="entry name" value="PRK00865.1-3"/>
    <property type="match status" value="1"/>
</dbReference>
<keyword evidence="3 8" id="KW-0133">Cell shape</keyword>
<gene>
    <name evidence="8 9" type="primary">murI</name>
    <name evidence="9" type="ORF">IWT30_01089</name>
</gene>
<keyword evidence="6 8" id="KW-0961">Cell wall biogenesis/degradation</keyword>
<dbReference type="PANTHER" id="PTHR21198:SF2">
    <property type="entry name" value="GLUTAMATE RACEMASE"/>
    <property type="match status" value="1"/>
</dbReference>
<dbReference type="UniPathway" id="UPA00219"/>
<dbReference type="GO" id="GO:0042802">
    <property type="term" value="F:identical protein binding"/>
    <property type="evidence" value="ECO:0007669"/>
    <property type="project" value="UniProtKB-ARBA"/>
</dbReference>
<feature type="active site" description="Proton donor/acceptor" evidence="8">
    <location>
        <position position="184"/>
    </location>
</feature>
<comment type="similarity">
    <text evidence="8">Belongs to the aspartate/glutamate racemases family.</text>
</comment>
<organism evidence="9 10">
    <name type="scientific">Secundilactobacillus mixtipabuli</name>
    <dbReference type="NCBI Taxonomy" id="1435342"/>
    <lineage>
        <taxon>Bacteria</taxon>
        <taxon>Bacillati</taxon>
        <taxon>Bacillota</taxon>
        <taxon>Bacilli</taxon>
        <taxon>Lactobacillales</taxon>
        <taxon>Lactobacillaceae</taxon>
        <taxon>Secundilactobacillus</taxon>
    </lineage>
</organism>
<feature type="binding site" evidence="8">
    <location>
        <begin position="42"/>
        <end position="43"/>
    </location>
    <ligand>
        <name>substrate</name>
    </ligand>
</feature>
<evidence type="ECO:0000256" key="8">
    <source>
        <dbReference type="HAMAP-Rule" id="MF_00258"/>
    </source>
</evidence>
<dbReference type="PROSITE" id="PS00923">
    <property type="entry name" value="ASP_GLU_RACEMASE_1"/>
    <property type="match status" value="1"/>
</dbReference>
<dbReference type="RefSeq" id="WP_089108937.1">
    <property type="nucleotide sequence ID" value="NZ_BCMF01000005.1"/>
</dbReference>
<dbReference type="FunFam" id="3.40.50.1860:FF:000002">
    <property type="entry name" value="Glutamate racemase"/>
    <property type="match status" value="1"/>
</dbReference>
<dbReference type="InterPro" id="IPR001920">
    <property type="entry name" value="Asp/Glu_race"/>
</dbReference>
<feature type="binding site" evidence="8">
    <location>
        <begin position="74"/>
        <end position="75"/>
    </location>
    <ligand>
        <name>substrate</name>
    </ligand>
</feature>
<dbReference type="PANTHER" id="PTHR21198">
    <property type="entry name" value="GLUTAMATE RACEMASE"/>
    <property type="match status" value="1"/>
</dbReference>
<dbReference type="OrthoDB" id="9801055at2"/>
<dbReference type="EC" id="5.1.1.3" evidence="2 8"/>
<dbReference type="InterPro" id="IPR015942">
    <property type="entry name" value="Asp/Glu/hydantoin_racemase"/>
</dbReference>
<dbReference type="InterPro" id="IPR018187">
    <property type="entry name" value="Asp/Glu_racemase_AS_1"/>
</dbReference>
<comment type="function">
    <text evidence="8">Provides the (R)-glutamate required for cell wall biosynthesis.</text>
</comment>
<reference evidence="9 10" key="1">
    <citation type="submission" date="2015-11" db="EMBL/GenBank/DDBJ databases">
        <title>Draft genome sequences of new species of the genus Lactobacillus isolated from orchardgrass silage.</title>
        <authorList>
            <person name="Tohno M."/>
            <person name="Tanizawa Y."/>
            <person name="Arita M."/>
        </authorList>
    </citation>
    <scope>NUCLEOTIDE SEQUENCE [LARGE SCALE GENOMIC DNA]</scope>
    <source>
        <strain evidence="9 10">IWT30</strain>
    </source>
</reference>
<accession>A0A1Z5IBJ1</accession>
<dbReference type="GO" id="GO:0071555">
    <property type="term" value="P:cell wall organization"/>
    <property type="evidence" value="ECO:0007669"/>
    <property type="project" value="UniProtKB-KW"/>
</dbReference>
<protein>
    <recommendedName>
        <fullName evidence="7 8">Glutamate racemase</fullName>
        <ecNumber evidence="2 8">5.1.1.3</ecNumber>
    </recommendedName>
</protein>
<comment type="catalytic activity">
    <reaction evidence="1 8">
        <text>L-glutamate = D-glutamate</text>
        <dbReference type="Rhea" id="RHEA:12813"/>
        <dbReference type="ChEBI" id="CHEBI:29985"/>
        <dbReference type="ChEBI" id="CHEBI:29986"/>
        <dbReference type="EC" id="5.1.1.3"/>
    </reaction>
</comment>
<dbReference type="PROSITE" id="PS00924">
    <property type="entry name" value="ASP_GLU_RACEMASE_2"/>
    <property type="match status" value="1"/>
</dbReference>
<keyword evidence="5 8" id="KW-0413">Isomerase</keyword>
<dbReference type="AlphaFoldDB" id="A0A1Z5IBJ1"/>
<name>A0A1Z5IBJ1_9LACO</name>
<evidence type="ECO:0000256" key="1">
    <source>
        <dbReference type="ARBA" id="ARBA00001602"/>
    </source>
</evidence>
<evidence type="ECO:0000256" key="5">
    <source>
        <dbReference type="ARBA" id="ARBA00023235"/>
    </source>
</evidence>
<evidence type="ECO:0000313" key="9">
    <source>
        <dbReference type="EMBL" id="GAW99129.1"/>
    </source>
</evidence>
<feature type="binding site" evidence="8">
    <location>
        <begin position="185"/>
        <end position="186"/>
    </location>
    <ligand>
        <name>substrate</name>
    </ligand>
</feature>
<dbReference type="EMBL" id="BCMF01000005">
    <property type="protein sequence ID" value="GAW99129.1"/>
    <property type="molecule type" value="Genomic_DNA"/>
</dbReference>
<comment type="caution">
    <text evidence="9">The sequence shown here is derived from an EMBL/GenBank/DDBJ whole genome shotgun (WGS) entry which is preliminary data.</text>
</comment>
<evidence type="ECO:0000256" key="6">
    <source>
        <dbReference type="ARBA" id="ARBA00023316"/>
    </source>
</evidence>